<feature type="region of interest" description="Disordered" evidence="6">
    <location>
        <begin position="53"/>
        <end position="74"/>
    </location>
</feature>
<dbReference type="Proteomes" id="UP001362999">
    <property type="component" value="Unassembled WGS sequence"/>
</dbReference>
<feature type="compositionally biased region" description="Basic residues" evidence="6">
    <location>
        <begin position="62"/>
        <end position="72"/>
    </location>
</feature>
<gene>
    <name evidence="8" type="ORF">R3P38DRAFT_2966400</name>
</gene>
<name>A0AAW0B7N5_9AGAR</name>
<comment type="similarity">
    <text evidence="1">Belongs to the TALE/M-ATYP homeobox family.</text>
</comment>
<dbReference type="EMBL" id="JAWWNJ010000040">
    <property type="protein sequence ID" value="KAK7020788.1"/>
    <property type="molecule type" value="Genomic_DNA"/>
</dbReference>
<comment type="caution">
    <text evidence="8">The sequence shown here is derived from an EMBL/GenBank/DDBJ whole genome shotgun (WGS) entry which is preliminary data.</text>
</comment>
<dbReference type="InterPro" id="IPR001356">
    <property type="entry name" value="HD"/>
</dbReference>
<dbReference type="SUPFAM" id="SSF46689">
    <property type="entry name" value="Homeodomain-like"/>
    <property type="match status" value="1"/>
</dbReference>
<evidence type="ECO:0000313" key="8">
    <source>
        <dbReference type="EMBL" id="KAK7020788.1"/>
    </source>
</evidence>
<proteinExistence type="inferred from homology"/>
<evidence type="ECO:0000259" key="7">
    <source>
        <dbReference type="PROSITE" id="PS50071"/>
    </source>
</evidence>
<comment type="subcellular location">
    <subcellularLocation>
        <location evidence="5">Nucleus</location>
    </subcellularLocation>
</comment>
<dbReference type="GO" id="GO:0003677">
    <property type="term" value="F:DNA binding"/>
    <property type="evidence" value="ECO:0007669"/>
    <property type="project" value="UniProtKB-UniRule"/>
</dbReference>
<dbReference type="GO" id="GO:0006355">
    <property type="term" value="P:regulation of DNA-templated transcription"/>
    <property type="evidence" value="ECO:0007669"/>
    <property type="project" value="InterPro"/>
</dbReference>
<dbReference type="InterPro" id="IPR009057">
    <property type="entry name" value="Homeodomain-like_sf"/>
</dbReference>
<evidence type="ECO:0000256" key="6">
    <source>
        <dbReference type="SAM" id="MobiDB-lite"/>
    </source>
</evidence>
<evidence type="ECO:0000256" key="1">
    <source>
        <dbReference type="ARBA" id="ARBA00005800"/>
    </source>
</evidence>
<sequence length="372" mass="40159">MDNENRRIAAFFDTESSSGLLGPSSLTATITDNPSGDPANKNMISRLNTSTTTTISTPFVGPHHRGPGRGGHRPLLPKPEQYVLRHAPYPPSHARQDYNPLCFPVPHRNANNGGSLALLTDLRFDNASIPLPSATFNATKPSPNYAAGIMHPSQLSGMAANSLKGSTFSVGHVQPQMSPFSASAEPLESIAGSDCPLPFGAFGGPPQGLTTAVQLYPQGSSQDAKRSGPPNRQQRKGGKFPKATTEFLKAWLRCHFDNPYPSEEQKKGLSHATGLSISQISNWMINARRRIPSLADKRRSLPDTASVQLYDPMGAQSIPQHPCTPPHLYCACGPAHRSMCTEPEINHEVPAPCGVYTDSEKVWDHLVFKLSA</sequence>
<evidence type="ECO:0000256" key="4">
    <source>
        <dbReference type="ARBA" id="ARBA00023242"/>
    </source>
</evidence>
<keyword evidence="2 5" id="KW-0238">DNA-binding</keyword>
<keyword evidence="9" id="KW-1185">Reference proteome</keyword>
<dbReference type="InterPro" id="IPR050224">
    <property type="entry name" value="TALE_homeobox"/>
</dbReference>
<evidence type="ECO:0000256" key="2">
    <source>
        <dbReference type="ARBA" id="ARBA00023125"/>
    </source>
</evidence>
<evidence type="ECO:0000256" key="3">
    <source>
        <dbReference type="ARBA" id="ARBA00023155"/>
    </source>
</evidence>
<feature type="DNA-binding region" description="Homeobox" evidence="5">
    <location>
        <begin position="233"/>
        <end position="295"/>
    </location>
</feature>
<feature type="region of interest" description="Disordered" evidence="6">
    <location>
        <begin position="219"/>
        <end position="241"/>
    </location>
</feature>
<dbReference type="InterPro" id="IPR008422">
    <property type="entry name" value="KN_HD"/>
</dbReference>
<protein>
    <submittedName>
        <fullName evidence="8">Homeobox KN domain-containing protein</fullName>
    </submittedName>
</protein>
<dbReference type="Gene3D" id="1.10.10.60">
    <property type="entry name" value="Homeodomain-like"/>
    <property type="match status" value="1"/>
</dbReference>
<dbReference type="PROSITE" id="PS50071">
    <property type="entry name" value="HOMEOBOX_2"/>
    <property type="match status" value="1"/>
</dbReference>
<dbReference type="AlphaFoldDB" id="A0AAW0B7N5"/>
<dbReference type="CDD" id="cd00086">
    <property type="entry name" value="homeodomain"/>
    <property type="match status" value="1"/>
</dbReference>
<accession>A0AAW0B7N5</accession>
<keyword evidence="4 5" id="KW-0539">Nucleus</keyword>
<dbReference type="PANTHER" id="PTHR11850">
    <property type="entry name" value="HOMEOBOX PROTEIN TRANSCRIPTION FACTORS"/>
    <property type="match status" value="1"/>
</dbReference>
<keyword evidence="3 5" id="KW-0371">Homeobox</keyword>
<dbReference type="GO" id="GO:0005634">
    <property type="term" value="C:nucleus"/>
    <property type="evidence" value="ECO:0007669"/>
    <property type="project" value="UniProtKB-SubCell"/>
</dbReference>
<evidence type="ECO:0000313" key="9">
    <source>
        <dbReference type="Proteomes" id="UP001362999"/>
    </source>
</evidence>
<dbReference type="SMART" id="SM00389">
    <property type="entry name" value="HOX"/>
    <property type="match status" value="1"/>
</dbReference>
<dbReference type="Pfam" id="PF05920">
    <property type="entry name" value="Homeobox_KN"/>
    <property type="match status" value="1"/>
</dbReference>
<organism evidence="8 9">
    <name type="scientific">Favolaschia claudopus</name>
    <dbReference type="NCBI Taxonomy" id="2862362"/>
    <lineage>
        <taxon>Eukaryota</taxon>
        <taxon>Fungi</taxon>
        <taxon>Dikarya</taxon>
        <taxon>Basidiomycota</taxon>
        <taxon>Agaricomycotina</taxon>
        <taxon>Agaricomycetes</taxon>
        <taxon>Agaricomycetidae</taxon>
        <taxon>Agaricales</taxon>
        <taxon>Marasmiineae</taxon>
        <taxon>Mycenaceae</taxon>
        <taxon>Favolaschia</taxon>
    </lineage>
</organism>
<evidence type="ECO:0000256" key="5">
    <source>
        <dbReference type="PROSITE-ProRule" id="PRU00108"/>
    </source>
</evidence>
<reference evidence="8 9" key="1">
    <citation type="journal article" date="2024" name="J Genomics">
        <title>Draft genome sequencing and assembly of Favolaschia claudopus CIRM-BRFM 2984 isolated from oak limbs.</title>
        <authorList>
            <person name="Navarro D."/>
            <person name="Drula E."/>
            <person name="Chaduli D."/>
            <person name="Cazenave R."/>
            <person name="Ahrendt S."/>
            <person name="Wang J."/>
            <person name="Lipzen A."/>
            <person name="Daum C."/>
            <person name="Barry K."/>
            <person name="Grigoriev I.V."/>
            <person name="Favel A."/>
            <person name="Rosso M.N."/>
            <person name="Martin F."/>
        </authorList>
    </citation>
    <scope>NUCLEOTIDE SEQUENCE [LARGE SCALE GENOMIC DNA]</scope>
    <source>
        <strain evidence="8 9">CIRM-BRFM 2984</strain>
    </source>
</reference>
<feature type="domain" description="Homeobox" evidence="7">
    <location>
        <begin position="231"/>
        <end position="294"/>
    </location>
</feature>